<evidence type="ECO:0000256" key="1">
    <source>
        <dbReference type="ARBA" id="ARBA00022729"/>
    </source>
</evidence>
<evidence type="ECO:0000259" key="3">
    <source>
        <dbReference type="Pfam" id="PF13505"/>
    </source>
</evidence>
<organism evidence="4 5">
    <name type="scientific">Pseudoalteromonas aliena</name>
    <dbReference type="NCBI Taxonomy" id="247523"/>
    <lineage>
        <taxon>Bacteria</taxon>
        <taxon>Pseudomonadati</taxon>
        <taxon>Pseudomonadota</taxon>
        <taxon>Gammaproteobacteria</taxon>
        <taxon>Alteromonadales</taxon>
        <taxon>Pseudoalteromonadaceae</taxon>
        <taxon>Pseudoalteromonas</taxon>
    </lineage>
</organism>
<evidence type="ECO:0000256" key="2">
    <source>
        <dbReference type="SAM" id="SignalP"/>
    </source>
</evidence>
<dbReference type="InterPro" id="IPR027385">
    <property type="entry name" value="Beta-barrel_OMP"/>
</dbReference>
<dbReference type="KEGG" id="paln:B0W48_13795"/>
<dbReference type="EMBL" id="CP019628">
    <property type="protein sequence ID" value="AQQ00787.1"/>
    <property type="molecule type" value="Genomic_DNA"/>
</dbReference>
<feature type="signal peptide" evidence="2">
    <location>
        <begin position="1"/>
        <end position="25"/>
    </location>
</feature>
<accession>A0A1Q2H0B9</accession>
<proteinExistence type="predicted"/>
<evidence type="ECO:0000313" key="5">
    <source>
        <dbReference type="Proteomes" id="UP000188243"/>
    </source>
</evidence>
<sequence length="190" mass="21231">MDNKMKKMISLTALTLLISSFSSHANEAQIRMGVELGTSKIAVDKDFAILKEDFDTDGLSINYVLGYKFANNVVTEANVAYSSSDILFGTFDSYETYEIKAMAGYSFDLATYFKVVPMVGFSHWELETKQGLFLNPGPEAEEEFSGTDFTYKVRFEVPVGDLVLLSLSYANTEAEFGRNETTQIGILFEF</sequence>
<dbReference type="InterPro" id="IPR011250">
    <property type="entry name" value="OMP/PagP_B-barrel"/>
</dbReference>
<dbReference type="SUPFAM" id="SSF56925">
    <property type="entry name" value="OMPA-like"/>
    <property type="match status" value="1"/>
</dbReference>
<evidence type="ECO:0000313" key="4">
    <source>
        <dbReference type="EMBL" id="AQQ00787.1"/>
    </source>
</evidence>
<keyword evidence="1 2" id="KW-0732">Signal</keyword>
<dbReference type="Proteomes" id="UP000188243">
    <property type="component" value="Chromosome"/>
</dbReference>
<dbReference type="AlphaFoldDB" id="A0A1Q2H0B9"/>
<gene>
    <name evidence="4" type="ORF">B0W48_13795</name>
</gene>
<dbReference type="Gene3D" id="2.40.160.20">
    <property type="match status" value="1"/>
</dbReference>
<protein>
    <recommendedName>
        <fullName evidence="3">Outer membrane protein beta-barrel domain-containing protein</fullName>
    </recommendedName>
</protein>
<feature type="chain" id="PRO_5012681822" description="Outer membrane protein beta-barrel domain-containing protein" evidence="2">
    <location>
        <begin position="26"/>
        <end position="190"/>
    </location>
</feature>
<name>A0A1Q2H0B9_9GAMM</name>
<feature type="domain" description="Outer membrane protein beta-barrel" evidence="3">
    <location>
        <begin position="13"/>
        <end position="184"/>
    </location>
</feature>
<dbReference type="Pfam" id="PF13505">
    <property type="entry name" value="OMP_b-brl"/>
    <property type="match status" value="1"/>
</dbReference>
<reference evidence="4 5" key="1">
    <citation type="submission" date="2017-02" db="EMBL/GenBank/DDBJ databases">
        <title>Complete genome sequence of the cold-active Pseudoalteromonas aliena strain EH1 isolated from Arctic seawater.</title>
        <authorList>
            <person name="Kim E."/>
            <person name="Heo E."/>
            <person name="Kim H."/>
            <person name="Kim D."/>
        </authorList>
    </citation>
    <scope>NUCLEOTIDE SEQUENCE [LARGE SCALE GENOMIC DNA]</scope>
    <source>
        <strain evidence="4 5">EH1</strain>
    </source>
</reference>